<evidence type="ECO:0000256" key="3">
    <source>
        <dbReference type="ARBA" id="ARBA00024247"/>
    </source>
</evidence>
<evidence type="ECO:0000313" key="5">
    <source>
        <dbReference type="Proteomes" id="UP000293637"/>
    </source>
</evidence>
<evidence type="ECO:0000313" key="4">
    <source>
        <dbReference type="EMBL" id="TBW73308.1"/>
    </source>
</evidence>
<dbReference type="Pfam" id="PF02597">
    <property type="entry name" value="ThiS"/>
    <property type="match status" value="1"/>
</dbReference>
<evidence type="ECO:0000256" key="1">
    <source>
        <dbReference type="ARBA" id="ARBA00022741"/>
    </source>
</evidence>
<reference evidence="4 5" key="1">
    <citation type="journal article" date="2019" name="Sci. Transl. Med.">
        <title>Quorum sensing between bacterial species on the skin protects against epidermal injury in atopic dermatitis.</title>
        <authorList>
            <person name="Williams M.R."/>
        </authorList>
    </citation>
    <scope>NUCLEOTIDE SEQUENCE [LARGE SCALE GENOMIC DNA]</scope>
    <source>
        <strain evidence="4 5">E7</strain>
    </source>
</reference>
<dbReference type="GO" id="GO:0000166">
    <property type="term" value="F:nucleotide binding"/>
    <property type="evidence" value="ECO:0007669"/>
    <property type="project" value="UniProtKB-KW"/>
</dbReference>
<organism evidence="4 5">
    <name type="scientific">Staphylococcus lugdunensis</name>
    <dbReference type="NCBI Taxonomy" id="28035"/>
    <lineage>
        <taxon>Bacteria</taxon>
        <taxon>Bacillati</taxon>
        <taxon>Bacillota</taxon>
        <taxon>Bacilli</taxon>
        <taxon>Bacillales</taxon>
        <taxon>Staphylococcaceae</taxon>
        <taxon>Staphylococcus</taxon>
    </lineage>
</organism>
<dbReference type="GO" id="GO:1990133">
    <property type="term" value="C:molybdopterin adenylyltransferase complex"/>
    <property type="evidence" value="ECO:0007669"/>
    <property type="project" value="TreeGrafter"/>
</dbReference>
<name>A0A4Q9WD23_STALU</name>
<dbReference type="PANTHER" id="PTHR33359:SF1">
    <property type="entry name" value="MOLYBDOPTERIN SYNTHASE SULFUR CARRIER SUBUNIT"/>
    <property type="match status" value="1"/>
</dbReference>
<dbReference type="GeneID" id="58091450"/>
<sequence length="77" mass="8905">MKVLYFAEVKEILNMSKEYIDILEPKTVKEIRQLLNQYHPELMDKKFQIAVNEEFTKEDGIVQPDDIIALIPPVSGG</sequence>
<dbReference type="InterPro" id="IPR016155">
    <property type="entry name" value="Mopterin_synth/thiamin_S_b"/>
</dbReference>
<dbReference type="EMBL" id="SCHB01000001">
    <property type="protein sequence ID" value="TBW73308.1"/>
    <property type="molecule type" value="Genomic_DNA"/>
</dbReference>
<dbReference type="Proteomes" id="UP000293637">
    <property type="component" value="Unassembled WGS sequence"/>
</dbReference>
<dbReference type="PANTHER" id="PTHR33359">
    <property type="entry name" value="MOLYBDOPTERIN SYNTHASE SULFUR CARRIER SUBUNIT"/>
    <property type="match status" value="1"/>
</dbReference>
<dbReference type="NCBIfam" id="TIGR01682">
    <property type="entry name" value="moaD"/>
    <property type="match status" value="1"/>
</dbReference>
<dbReference type="InterPro" id="IPR044672">
    <property type="entry name" value="MOCS2A"/>
</dbReference>
<proteinExistence type="inferred from homology"/>
<dbReference type="SUPFAM" id="SSF54285">
    <property type="entry name" value="MoaD/ThiS"/>
    <property type="match status" value="1"/>
</dbReference>
<dbReference type="CDD" id="cd00754">
    <property type="entry name" value="Ubl_MoaD"/>
    <property type="match status" value="1"/>
</dbReference>
<dbReference type="InterPro" id="IPR003749">
    <property type="entry name" value="ThiS/MoaD-like"/>
</dbReference>
<dbReference type="AlphaFoldDB" id="A0A4Q9WD23"/>
<accession>A0A4Q9WD23</accession>
<comment type="caution">
    <text evidence="4">The sequence shown here is derived from an EMBL/GenBank/DDBJ whole genome shotgun (WGS) entry which is preliminary data.</text>
</comment>
<protein>
    <recommendedName>
        <fullName evidence="3">Molybdopterin synthase sulfur carrier subunit</fullName>
    </recommendedName>
</protein>
<dbReference type="UniPathway" id="UPA00344"/>
<dbReference type="RefSeq" id="WP_002492208.1">
    <property type="nucleotide sequence ID" value="NZ_AP021848.1"/>
</dbReference>
<evidence type="ECO:0000256" key="2">
    <source>
        <dbReference type="ARBA" id="ARBA00024200"/>
    </source>
</evidence>
<dbReference type="Gene3D" id="3.10.20.30">
    <property type="match status" value="1"/>
</dbReference>
<gene>
    <name evidence="4" type="primary">moaD</name>
    <name evidence="4" type="ORF">EQ812_00470</name>
</gene>
<dbReference type="InterPro" id="IPR012675">
    <property type="entry name" value="Beta-grasp_dom_sf"/>
</dbReference>
<comment type="similarity">
    <text evidence="2">Belongs to the MoaD family.</text>
</comment>
<keyword evidence="1" id="KW-0547">Nucleotide-binding</keyword>
<dbReference type="GO" id="GO:0006777">
    <property type="term" value="P:Mo-molybdopterin cofactor biosynthetic process"/>
    <property type="evidence" value="ECO:0007669"/>
    <property type="project" value="InterPro"/>
</dbReference>